<reference evidence="1" key="1">
    <citation type="submission" date="2022-04" db="EMBL/GenBank/DDBJ databases">
        <title>Genome of the entomopathogenic fungus Entomophthora muscae.</title>
        <authorList>
            <person name="Elya C."/>
            <person name="Lovett B.R."/>
            <person name="Lee E."/>
            <person name="Macias A.M."/>
            <person name="Hajek A.E."/>
            <person name="De Bivort B.L."/>
            <person name="Kasson M.T."/>
            <person name="De Fine Licht H.H."/>
            <person name="Stajich J.E."/>
        </authorList>
    </citation>
    <scope>NUCLEOTIDE SEQUENCE</scope>
    <source>
        <strain evidence="1">Berkeley</strain>
    </source>
</reference>
<protein>
    <submittedName>
        <fullName evidence="1">Uncharacterized protein</fullName>
    </submittedName>
</protein>
<evidence type="ECO:0000313" key="2">
    <source>
        <dbReference type="Proteomes" id="UP001165960"/>
    </source>
</evidence>
<gene>
    <name evidence="1" type="ORF">DSO57_1033543</name>
</gene>
<dbReference type="Proteomes" id="UP001165960">
    <property type="component" value="Unassembled WGS sequence"/>
</dbReference>
<dbReference type="EMBL" id="QTSX02001686">
    <property type="protein sequence ID" value="KAJ9079609.1"/>
    <property type="molecule type" value="Genomic_DNA"/>
</dbReference>
<organism evidence="1 2">
    <name type="scientific">Entomophthora muscae</name>
    <dbReference type="NCBI Taxonomy" id="34485"/>
    <lineage>
        <taxon>Eukaryota</taxon>
        <taxon>Fungi</taxon>
        <taxon>Fungi incertae sedis</taxon>
        <taxon>Zoopagomycota</taxon>
        <taxon>Entomophthoromycotina</taxon>
        <taxon>Entomophthoromycetes</taxon>
        <taxon>Entomophthorales</taxon>
        <taxon>Entomophthoraceae</taxon>
        <taxon>Entomophthora</taxon>
    </lineage>
</organism>
<proteinExistence type="predicted"/>
<accession>A0ACC2TY66</accession>
<evidence type="ECO:0000313" key="1">
    <source>
        <dbReference type="EMBL" id="KAJ9079609.1"/>
    </source>
</evidence>
<keyword evidence="2" id="KW-1185">Reference proteome</keyword>
<comment type="caution">
    <text evidence="1">The sequence shown here is derived from an EMBL/GenBank/DDBJ whole genome shotgun (WGS) entry which is preliminary data.</text>
</comment>
<name>A0ACC2TY66_9FUNG</name>
<sequence>MSSRYDSFRATSAAPQITTLPKVLMQVRECVLHQEAEESSHMGLAHLWYVLEWERCQYVPNKLNEVYIVNSTEGHQV</sequence>